<accession>A0A328E6J5</accession>
<protein>
    <submittedName>
        <fullName evidence="1">Uncharacterized protein</fullName>
    </submittedName>
</protein>
<dbReference type="AlphaFoldDB" id="A0A328E6J5"/>
<name>A0A328E6J5_9ASTE</name>
<comment type="caution">
    <text evidence="1">The sequence shown here is derived from an EMBL/GenBank/DDBJ whole genome shotgun (WGS) entry which is preliminary data.</text>
</comment>
<evidence type="ECO:0000313" key="1">
    <source>
        <dbReference type="EMBL" id="RAL52081.1"/>
    </source>
</evidence>
<evidence type="ECO:0000313" key="2">
    <source>
        <dbReference type="Proteomes" id="UP000249390"/>
    </source>
</evidence>
<proteinExistence type="predicted"/>
<dbReference type="EMBL" id="NQVE01000040">
    <property type="protein sequence ID" value="RAL52081.1"/>
    <property type="molecule type" value="Genomic_DNA"/>
</dbReference>
<organism evidence="1 2">
    <name type="scientific">Cuscuta australis</name>
    <dbReference type="NCBI Taxonomy" id="267555"/>
    <lineage>
        <taxon>Eukaryota</taxon>
        <taxon>Viridiplantae</taxon>
        <taxon>Streptophyta</taxon>
        <taxon>Embryophyta</taxon>
        <taxon>Tracheophyta</taxon>
        <taxon>Spermatophyta</taxon>
        <taxon>Magnoliopsida</taxon>
        <taxon>eudicotyledons</taxon>
        <taxon>Gunneridae</taxon>
        <taxon>Pentapetalae</taxon>
        <taxon>asterids</taxon>
        <taxon>lamiids</taxon>
        <taxon>Solanales</taxon>
        <taxon>Convolvulaceae</taxon>
        <taxon>Cuscuteae</taxon>
        <taxon>Cuscuta</taxon>
        <taxon>Cuscuta subgen. Grammica</taxon>
        <taxon>Cuscuta sect. Cleistogrammica</taxon>
    </lineage>
</organism>
<reference evidence="1 2" key="1">
    <citation type="submission" date="2018-06" db="EMBL/GenBank/DDBJ databases">
        <title>The Genome of Cuscuta australis (Dodder) Provides Insight into the Evolution of Plant Parasitism.</title>
        <authorList>
            <person name="Liu H."/>
        </authorList>
    </citation>
    <scope>NUCLEOTIDE SEQUENCE [LARGE SCALE GENOMIC DNA]</scope>
    <source>
        <strain evidence="2">cv. Yunnan</strain>
        <tissue evidence="1">Vines</tissue>
    </source>
</reference>
<dbReference type="Proteomes" id="UP000249390">
    <property type="component" value="Unassembled WGS sequence"/>
</dbReference>
<gene>
    <name evidence="1" type="ORF">DM860_014908</name>
</gene>
<keyword evidence="2" id="KW-1185">Reference proteome</keyword>
<sequence>MGGKSLSFSQVVRVIPEATTQRLILMAQRRPMVRITNCDGLATEIFRRKIIDAFSNFATEKWYRRSFATASATEIRDVIFATECVVRRKLRRNLRQTFLRS</sequence>